<evidence type="ECO:0000313" key="3">
    <source>
        <dbReference type="RefSeq" id="XP_030987681.1"/>
    </source>
</evidence>
<dbReference type="KEGG" id="pgri:PgNI_01449"/>
<feature type="region of interest" description="Disordered" evidence="1">
    <location>
        <begin position="340"/>
        <end position="393"/>
    </location>
</feature>
<dbReference type="Proteomes" id="UP000515153">
    <property type="component" value="Unplaced"/>
</dbReference>
<feature type="compositionally biased region" description="Low complexity" evidence="1">
    <location>
        <begin position="170"/>
        <end position="183"/>
    </location>
</feature>
<sequence>MPAIGHAGHWPGNSTAHILVHQQAPPTPTITVETVADGYSGGVDQSDNLGTGGIAGIAVGTVIAFLLELSLNLDYTALNVTKLSRDMAPPRAQSVPPGRSVAPHRPHAPVLHPLGMYTDSTAFPRASQDQPPNLEWPRPGRTRDSGRLVRRNVGRPQYHRAQYSSSTLGDRTPSSLRSRSPSSLRDDTSPPDTGAYVQDAERYLVWMPSMYGKNVRYSWMVTDEIGQRPQREPRSPFEEWQEQLRLPEAFDVGDDTDISVETSLRVSEEACGVRSMPSVLKPARGRPILSKPISQSEKTADVPPPFCMPSKPYMVFLTGQASVKPIEIKPLSIKSVRDNHVASANRTTEPDIIQEMGEDSSREVPPQSDGPAPPGKPKIKSSTSIPTAADFSPSKFDYEASPTILEYYYKTVFASAHGEEEEGKSSSPDFTLNKADAATDSVQKEAASQGKLQESKGLPPVTVRQPLNVEIKTNWAEIQMAGHDSEKGSVIHDSQFYLW</sequence>
<proteinExistence type="predicted"/>
<name>A0A6P8BKP0_PYRGI</name>
<keyword evidence="2" id="KW-1185">Reference proteome</keyword>
<protein>
    <submittedName>
        <fullName evidence="3">Uncharacterized protein</fullName>
    </submittedName>
</protein>
<evidence type="ECO:0000313" key="2">
    <source>
        <dbReference type="Proteomes" id="UP000515153"/>
    </source>
</evidence>
<reference evidence="3" key="3">
    <citation type="submission" date="2025-08" db="UniProtKB">
        <authorList>
            <consortium name="RefSeq"/>
        </authorList>
    </citation>
    <scope>IDENTIFICATION</scope>
    <source>
        <strain evidence="3">NI907</strain>
    </source>
</reference>
<dbReference type="RefSeq" id="XP_030987681.1">
    <property type="nucleotide sequence ID" value="XM_031121520.1"/>
</dbReference>
<evidence type="ECO:0000256" key="1">
    <source>
        <dbReference type="SAM" id="MobiDB-lite"/>
    </source>
</evidence>
<feature type="region of interest" description="Disordered" evidence="1">
    <location>
        <begin position="419"/>
        <end position="463"/>
    </location>
</feature>
<reference evidence="3" key="1">
    <citation type="journal article" date="2019" name="Mol. Biol. Evol.">
        <title>Blast fungal genomes show frequent chromosomal changes, gene gains and losses, and effector gene turnover.</title>
        <authorList>
            <person name="Gomez Luciano L.B."/>
            <person name="Jason Tsai I."/>
            <person name="Chuma I."/>
            <person name="Tosa Y."/>
            <person name="Chen Y.H."/>
            <person name="Li J.Y."/>
            <person name="Li M.Y."/>
            <person name="Jade Lu M.Y."/>
            <person name="Nakayashiki H."/>
            <person name="Li W.H."/>
        </authorList>
    </citation>
    <scope>NUCLEOTIDE SEQUENCE</scope>
    <source>
        <strain evidence="3">NI907</strain>
    </source>
</reference>
<reference evidence="3" key="2">
    <citation type="submission" date="2019-10" db="EMBL/GenBank/DDBJ databases">
        <authorList>
            <consortium name="NCBI Genome Project"/>
        </authorList>
    </citation>
    <scope>NUCLEOTIDE SEQUENCE</scope>
    <source>
        <strain evidence="3">NI907</strain>
    </source>
</reference>
<dbReference type="GeneID" id="41956434"/>
<organism evidence="2 3">
    <name type="scientific">Pyricularia grisea</name>
    <name type="common">Crabgrass-specific blast fungus</name>
    <name type="synonym">Magnaporthe grisea</name>
    <dbReference type="NCBI Taxonomy" id="148305"/>
    <lineage>
        <taxon>Eukaryota</taxon>
        <taxon>Fungi</taxon>
        <taxon>Dikarya</taxon>
        <taxon>Ascomycota</taxon>
        <taxon>Pezizomycotina</taxon>
        <taxon>Sordariomycetes</taxon>
        <taxon>Sordariomycetidae</taxon>
        <taxon>Magnaporthales</taxon>
        <taxon>Pyriculariaceae</taxon>
        <taxon>Pyricularia</taxon>
    </lineage>
</organism>
<dbReference type="AlphaFoldDB" id="A0A6P8BKP0"/>
<feature type="region of interest" description="Disordered" evidence="1">
    <location>
        <begin position="88"/>
        <end position="195"/>
    </location>
</feature>
<gene>
    <name evidence="3" type="ORF">PgNI_01449</name>
</gene>
<accession>A0A6P8BKP0</accession>